<evidence type="ECO:0000259" key="5">
    <source>
        <dbReference type="Pfam" id="PF01494"/>
    </source>
</evidence>
<dbReference type="PRINTS" id="PR00420">
    <property type="entry name" value="RNGMNOXGNASE"/>
</dbReference>
<evidence type="ECO:0000256" key="1">
    <source>
        <dbReference type="ARBA" id="ARBA00001974"/>
    </source>
</evidence>
<dbReference type="Gene3D" id="3.30.70.2450">
    <property type="match status" value="1"/>
</dbReference>
<dbReference type="InterPro" id="IPR036188">
    <property type="entry name" value="FAD/NAD-bd_sf"/>
</dbReference>
<keyword evidence="3" id="KW-0274">FAD</keyword>
<organism evidence="6 7">
    <name type="scientific">Vreelandella nigrificans</name>
    <dbReference type="NCBI Taxonomy" id="2042704"/>
    <lineage>
        <taxon>Bacteria</taxon>
        <taxon>Pseudomonadati</taxon>
        <taxon>Pseudomonadota</taxon>
        <taxon>Gammaproteobacteria</taxon>
        <taxon>Oceanospirillales</taxon>
        <taxon>Halomonadaceae</taxon>
        <taxon>Vreelandella</taxon>
    </lineage>
</organism>
<dbReference type="Pfam" id="PF01494">
    <property type="entry name" value="FAD_binding_3"/>
    <property type="match status" value="1"/>
</dbReference>
<evidence type="ECO:0000256" key="4">
    <source>
        <dbReference type="SAM" id="MobiDB-lite"/>
    </source>
</evidence>
<keyword evidence="2" id="KW-0285">Flavoprotein</keyword>
<dbReference type="GO" id="GO:0071949">
    <property type="term" value="F:FAD binding"/>
    <property type="evidence" value="ECO:0007669"/>
    <property type="project" value="InterPro"/>
</dbReference>
<dbReference type="PANTHER" id="PTHR43004">
    <property type="entry name" value="TRK SYSTEM POTASSIUM UPTAKE PROTEIN"/>
    <property type="match status" value="1"/>
</dbReference>
<dbReference type="OrthoDB" id="8672648at2"/>
<protein>
    <submittedName>
        <fullName evidence="6">FAD-dependent oxidoreductase</fullName>
    </submittedName>
</protein>
<dbReference type="Gene3D" id="3.40.30.120">
    <property type="match status" value="1"/>
</dbReference>
<dbReference type="PANTHER" id="PTHR43004:SF19">
    <property type="entry name" value="BINDING MONOOXYGENASE, PUTATIVE (JCVI)-RELATED"/>
    <property type="match status" value="1"/>
</dbReference>
<keyword evidence="7" id="KW-1185">Reference proteome</keyword>
<feature type="domain" description="FAD-binding" evidence="5">
    <location>
        <begin position="26"/>
        <end position="362"/>
    </location>
</feature>
<dbReference type="SUPFAM" id="SSF51905">
    <property type="entry name" value="FAD/NAD(P)-binding domain"/>
    <property type="match status" value="1"/>
</dbReference>
<reference evidence="7" key="1">
    <citation type="submission" date="2017-09" db="EMBL/GenBank/DDBJ databases">
        <authorList>
            <person name="Cho G.-S."/>
            <person name="Oguntoyinbo F.A."/>
            <person name="Cnockaert M."/>
            <person name="Kabisch J."/>
            <person name="Neve H."/>
            <person name="Bockelmann W."/>
            <person name="Wenning M."/>
            <person name="Franz C.M."/>
            <person name="Vandamme P."/>
        </authorList>
    </citation>
    <scope>NUCLEOTIDE SEQUENCE [LARGE SCALE GENOMIC DNA]</scope>
    <source>
        <strain evidence="7">MBT G8648</strain>
    </source>
</reference>
<evidence type="ECO:0000256" key="2">
    <source>
        <dbReference type="ARBA" id="ARBA00022630"/>
    </source>
</evidence>
<gene>
    <name evidence="6" type="ORF">CPA45_15865</name>
</gene>
<evidence type="ECO:0000313" key="6">
    <source>
        <dbReference type="EMBL" id="PCF94692.1"/>
    </source>
</evidence>
<accession>A0A2A4HIF9</accession>
<proteinExistence type="predicted"/>
<dbReference type="Gene3D" id="3.50.50.60">
    <property type="entry name" value="FAD/NAD(P)-binding domain"/>
    <property type="match status" value="1"/>
</dbReference>
<dbReference type="Proteomes" id="UP000218677">
    <property type="component" value="Unassembled WGS sequence"/>
</dbReference>
<dbReference type="InterPro" id="IPR002938">
    <property type="entry name" value="FAD-bd"/>
</dbReference>
<dbReference type="EMBL" id="NWUX01000016">
    <property type="protein sequence ID" value="PCF94692.1"/>
    <property type="molecule type" value="Genomic_DNA"/>
</dbReference>
<comment type="caution">
    <text evidence="6">The sequence shown here is derived from an EMBL/GenBank/DDBJ whole genome shotgun (WGS) entry which is preliminary data.</text>
</comment>
<evidence type="ECO:0000256" key="3">
    <source>
        <dbReference type="ARBA" id="ARBA00022827"/>
    </source>
</evidence>
<sequence length="581" mass="65004">MPTTYKNPVYPYRRPSELDVQDARHYPVVIVGAGPSGLAAAIDLAQQGIHSIVLDDNNTVSVGSRALCFAKRSLEIVDRLGCVEPMLEKGVTWQHGRVFFQDREVYDFNLLPEDGHRIPAFINLQQYYFEEFLVNRAHDFAEQIDLRWKHKVIDVDAQPDSTSIKVSTQDGDYQLTCDYLLVSDGANSRIRDMLGLECKGQVFQDRFLIADVVMKADFPTERWFWFDPPFHPNQSVLLHKEPDNVWRIDFQLGWDADPEEEKKEENIRPRVQAMLGEDVEFELEWASVYTFRCRKMDNFIHNSVIFMGDAAHQVSPFGARGANGALQGVDNLVWKLARVLKQQAPTTLLSTYNTERQHGAAENLLNSTRATDFITPKSHISQVFRDVTLELAEKHAFARSLVNSGRLSMPCRYDNSPLNTPDIDGGPNELRPGSPAKDAPIRLGSDKGTCERAWLLNQFGDGFVLLLDGRSDGSSAEVLAEALSELLSRHKDLRAVIIGPTSAALGTQPRTTVVDDIEGLVAQRYGLTAGAGYLIRPDQHIAARWHAITARKVDDALDRALGVHLAGTVDPTFQESCHAKA</sequence>
<name>A0A2A4HIF9_9GAMM</name>
<dbReference type="GO" id="GO:0016709">
    <property type="term" value="F:oxidoreductase activity, acting on paired donors, with incorporation or reduction of molecular oxygen, NAD(P)H as one donor, and incorporation of one atom of oxygen"/>
    <property type="evidence" value="ECO:0007669"/>
    <property type="project" value="UniProtKB-ARBA"/>
</dbReference>
<dbReference type="RefSeq" id="WP_096653153.1">
    <property type="nucleotide sequence ID" value="NZ_NWUX01000016.1"/>
</dbReference>
<feature type="region of interest" description="Disordered" evidence="4">
    <location>
        <begin position="419"/>
        <end position="441"/>
    </location>
</feature>
<evidence type="ECO:0000313" key="7">
    <source>
        <dbReference type="Proteomes" id="UP000218677"/>
    </source>
</evidence>
<dbReference type="AlphaFoldDB" id="A0A2A4HIF9"/>
<dbReference type="NCBIfam" id="NF006002">
    <property type="entry name" value="PRK08132.1"/>
    <property type="match status" value="1"/>
</dbReference>
<dbReference type="InterPro" id="IPR050641">
    <property type="entry name" value="RIFMO-like"/>
</dbReference>
<comment type="cofactor">
    <cofactor evidence="1">
        <name>FAD</name>
        <dbReference type="ChEBI" id="CHEBI:57692"/>
    </cofactor>
</comment>